<reference evidence="2" key="1">
    <citation type="submission" date="2016-07" db="EMBL/GenBank/DDBJ databases">
        <authorList>
            <person name="Bretaudeau A."/>
        </authorList>
    </citation>
    <scope>NUCLEOTIDE SEQUENCE</scope>
    <source>
        <strain evidence="2">Rice</strain>
        <tissue evidence="2">Whole body</tissue>
    </source>
</reference>
<proteinExistence type="predicted"/>
<dbReference type="EMBL" id="ODYU01012913">
    <property type="protein sequence ID" value="SOQ59454.1"/>
    <property type="molecule type" value="Genomic_DNA"/>
</dbReference>
<organism evidence="2">
    <name type="scientific">Spodoptera frugiperda</name>
    <name type="common">Fall armyworm</name>
    <dbReference type="NCBI Taxonomy" id="7108"/>
    <lineage>
        <taxon>Eukaryota</taxon>
        <taxon>Metazoa</taxon>
        <taxon>Ecdysozoa</taxon>
        <taxon>Arthropoda</taxon>
        <taxon>Hexapoda</taxon>
        <taxon>Insecta</taxon>
        <taxon>Pterygota</taxon>
        <taxon>Neoptera</taxon>
        <taxon>Endopterygota</taxon>
        <taxon>Lepidoptera</taxon>
        <taxon>Glossata</taxon>
        <taxon>Ditrysia</taxon>
        <taxon>Noctuoidea</taxon>
        <taxon>Noctuidae</taxon>
        <taxon>Amphipyrinae</taxon>
        <taxon>Spodoptera</taxon>
    </lineage>
</organism>
<gene>
    <name evidence="2" type="ORF">SFRICE_017765</name>
</gene>
<name>A0A2H1X499_SPOFR</name>
<accession>A0A2H1X499</accession>
<evidence type="ECO:0000313" key="2">
    <source>
        <dbReference type="EMBL" id="SOQ59454.1"/>
    </source>
</evidence>
<feature type="region of interest" description="Disordered" evidence="1">
    <location>
        <begin position="1"/>
        <end position="25"/>
    </location>
</feature>
<sequence>MHGRCRCGRKVLERRPRTGKRSVVRPSTRWTDYLIRSQGAPGCRSLSTGLSGKSDIKSIN</sequence>
<dbReference type="AlphaFoldDB" id="A0A2H1X499"/>
<protein>
    <submittedName>
        <fullName evidence="2">SFRICE_017765</fullName>
    </submittedName>
</protein>
<evidence type="ECO:0000256" key="1">
    <source>
        <dbReference type="SAM" id="MobiDB-lite"/>
    </source>
</evidence>